<name>A0A9P4M511_9PEZI</name>
<dbReference type="Proteomes" id="UP000799772">
    <property type="component" value="Unassembled WGS sequence"/>
</dbReference>
<reference evidence="1" key="1">
    <citation type="journal article" date="2020" name="Stud. Mycol.">
        <title>101 Dothideomycetes genomes: a test case for predicting lifestyles and emergence of pathogens.</title>
        <authorList>
            <person name="Haridas S."/>
            <person name="Albert R."/>
            <person name="Binder M."/>
            <person name="Bloem J."/>
            <person name="Labutti K."/>
            <person name="Salamov A."/>
            <person name="Andreopoulos B."/>
            <person name="Baker S."/>
            <person name="Barry K."/>
            <person name="Bills G."/>
            <person name="Bluhm B."/>
            <person name="Cannon C."/>
            <person name="Castanera R."/>
            <person name="Culley D."/>
            <person name="Daum C."/>
            <person name="Ezra D."/>
            <person name="Gonzalez J."/>
            <person name="Henrissat B."/>
            <person name="Kuo A."/>
            <person name="Liang C."/>
            <person name="Lipzen A."/>
            <person name="Lutzoni F."/>
            <person name="Magnuson J."/>
            <person name="Mondo S."/>
            <person name="Nolan M."/>
            <person name="Ohm R."/>
            <person name="Pangilinan J."/>
            <person name="Park H.-J."/>
            <person name="Ramirez L."/>
            <person name="Alfaro M."/>
            <person name="Sun H."/>
            <person name="Tritt A."/>
            <person name="Yoshinaga Y."/>
            <person name="Zwiers L.-H."/>
            <person name="Turgeon B."/>
            <person name="Goodwin S."/>
            <person name="Spatafora J."/>
            <person name="Crous P."/>
            <person name="Grigoriev I."/>
        </authorList>
    </citation>
    <scope>NUCLEOTIDE SEQUENCE</scope>
    <source>
        <strain evidence="1">CBS 133067</strain>
    </source>
</reference>
<sequence length="122" mass="13855">MAKHGTFVSAFAIIADSLHGQASAPLSPAERVVETTWKHSAREIYYIAQHLALTTHPGRSHCQGPPHHRPTKITGFVRCVRVPQTAQFLIRRRIKSRATEPQIVSSISRVKVLFKAWWYIFN</sequence>
<evidence type="ECO:0000313" key="2">
    <source>
        <dbReference type="Proteomes" id="UP000799772"/>
    </source>
</evidence>
<proteinExistence type="predicted"/>
<organism evidence="1 2">
    <name type="scientific">Rhizodiscina lignyota</name>
    <dbReference type="NCBI Taxonomy" id="1504668"/>
    <lineage>
        <taxon>Eukaryota</taxon>
        <taxon>Fungi</taxon>
        <taxon>Dikarya</taxon>
        <taxon>Ascomycota</taxon>
        <taxon>Pezizomycotina</taxon>
        <taxon>Dothideomycetes</taxon>
        <taxon>Pleosporomycetidae</taxon>
        <taxon>Aulographales</taxon>
        <taxon>Rhizodiscinaceae</taxon>
        <taxon>Rhizodiscina</taxon>
    </lineage>
</organism>
<dbReference type="EMBL" id="ML978138">
    <property type="protein sequence ID" value="KAF2093369.1"/>
    <property type="molecule type" value="Genomic_DNA"/>
</dbReference>
<comment type="caution">
    <text evidence="1">The sequence shown here is derived from an EMBL/GenBank/DDBJ whole genome shotgun (WGS) entry which is preliminary data.</text>
</comment>
<gene>
    <name evidence="1" type="ORF">NA57DRAFT_61495</name>
</gene>
<protein>
    <submittedName>
        <fullName evidence="1">Uncharacterized protein</fullName>
    </submittedName>
</protein>
<evidence type="ECO:0000313" key="1">
    <source>
        <dbReference type="EMBL" id="KAF2093369.1"/>
    </source>
</evidence>
<dbReference type="AlphaFoldDB" id="A0A9P4M511"/>
<keyword evidence="2" id="KW-1185">Reference proteome</keyword>
<accession>A0A9P4M511</accession>